<dbReference type="GO" id="GO:0160141">
    <property type="term" value="F:23S rRNA pseudouridine(955/2504/2580) synthase activity"/>
    <property type="evidence" value="ECO:0007669"/>
    <property type="project" value="UniProtKB-EC"/>
</dbReference>
<dbReference type="GO" id="GO:0003723">
    <property type="term" value="F:RNA binding"/>
    <property type="evidence" value="ECO:0007669"/>
    <property type="project" value="UniProtKB-KW"/>
</dbReference>
<evidence type="ECO:0000256" key="8">
    <source>
        <dbReference type="PROSITE-ProRule" id="PRU00182"/>
    </source>
</evidence>
<evidence type="ECO:0000256" key="2">
    <source>
        <dbReference type="ARBA" id="ARBA00002876"/>
    </source>
</evidence>
<keyword evidence="6 9" id="KW-0413">Isomerase</keyword>
<dbReference type="NCBIfam" id="NF008249">
    <property type="entry name" value="PRK11025.1"/>
    <property type="match status" value="1"/>
</dbReference>
<comment type="function">
    <text evidence="2">Responsible for synthesis of pseudouridine from uracil at positions 955, 2504 and 2580 in 23S ribosomal RNA.</text>
</comment>
<evidence type="ECO:0000313" key="12">
    <source>
        <dbReference type="Proteomes" id="UP000184170"/>
    </source>
</evidence>
<dbReference type="EC" id="5.4.99.-" evidence="9"/>
<comment type="catalytic activity">
    <reaction evidence="9">
        <text>a uridine in RNA = a pseudouridine in RNA</text>
        <dbReference type="Rhea" id="RHEA:48348"/>
        <dbReference type="Rhea" id="RHEA-COMP:12068"/>
        <dbReference type="Rhea" id="RHEA-COMP:12069"/>
        <dbReference type="ChEBI" id="CHEBI:65314"/>
        <dbReference type="ChEBI" id="CHEBI:65315"/>
    </reaction>
</comment>
<sequence length="362" mass="39570">MAENQPNSGRPNIARAAGCFNCCGSGAMMRPMRSRPPSDTAAAANPTDTWNPSGGVQLLTVPDELAGQRIDNFLQARLKGVPRSRIYRILRKGEVRVNKGRVKAEYKLAAGDIVRVPPIRAAEQAPAPVAGDPLRQLVEESILYDANGLLVINKPAGLAVHGGSGVRLGLIEVLRQMYPQSPFIELVHRLDRDTSGAIMVARKRSVLQHVQAELRSGRVGKSYLALAAGKWPRGRRVVEAPLRKNTLKSGERMVSVNPEGKPSETRFQVLERFKGATLLSAEPVTGRTHQIRVHAQFVGCPLAGDAKYTGDEINREFRELGLRRLFLHSAMVRCTLPNGDKVEVKAPLADELEAVLVALRKQ</sequence>
<dbReference type="InterPro" id="IPR050188">
    <property type="entry name" value="RluA_PseudoU_synthase"/>
</dbReference>
<organism evidence="11 12">
    <name type="scientific">Microbulbifer donghaiensis</name>
    <dbReference type="NCBI Taxonomy" id="494016"/>
    <lineage>
        <taxon>Bacteria</taxon>
        <taxon>Pseudomonadati</taxon>
        <taxon>Pseudomonadota</taxon>
        <taxon>Gammaproteobacteria</taxon>
        <taxon>Cellvibrionales</taxon>
        <taxon>Microbulbiferaceae</taxon>
        <taxon>Microbulbifer</taxon>
    </lineage>
</organism>
<keyword evidence="4" id="KW-0698">rRNA processing</keyword>
<dbReference type="InterPro" id="IPR036986">
    <property type="entry name" value="S4_RNA-bd_sf"/>
</dbReference>
<dbReference type="NCBIfam" id="TIGR00005">
    <property type="entry name" value="rluA_subfam"/>
    <property type="match status" value="1"/>
</dbReference>
<feature type="domain" description="RNA-binding S4" evidence="10">
    <location>
        <begin position="68"/>
        <end position="128"/>
    </location>
</feature>
<evidence type="ECO:0000256" key="4">
    <source>
        <dbReference type="ARBA" id="ARBA00022552"/>
    </source>
</evidence>
<dbReference type="EMBL" id="FQVA01000001">
    <property type="protein sequence ID" value="SHE65550.1"/>
    <property type="molecule type" value="Genomic_DNA"/>
</dbReference>
<dbReference type="PROSITE" id="PS50889">
    <property type="entry name" value="S4"/>
    <property type="match status" value="1"/>
</dbReference>
<dbReference type="SMART" id="SM00363">
    <property type="entry name" value="S4"/>
    <property type="match status" value="1"/>
</dbReference>
<dbReference type="Gene3D" id="3.10.290.10">
    <property type="entry name" value="RNA-binding S4 domain"/>
    <property type="match status" value="1"/>
</dbReference>
<dbReference type="Pfam" id="PF01479">
    <property type="entry name" value="S4"/>
    <property type="match status" value="1"/>
</dbReference>
<evidence type="ECO:0000256" key="3">
    <source>
        <dbReference type="ARBA" id="ARBA00010876"/>
    </source>
</evidence>
<comment type="catalytic activity">
    <reaction evidence="1">
        <text>uridine(955/2504/2580) in 23S rRNA = pseudouridine(955/2504/2580) in 23S rRNA</text>
        <dbReference type="Rhea" id="RHEA:42528"/>
        <dbReference type="Rhea" id="RHEA-COMP:10099"/>
        <dbReference type="Rhea" id="RHEA-COMP:10100"/>
        <dbReference type="ChEBI" id="CHEBI:65314"/>
        <dbReference type="ChEBI" id="CHEBI:65315"/>
        <dbReference type="EC" id="5.4.99.24"/>
    </reaction>
</comment>
<evidence type="ECO:0000259" key="10">
    <source>
        <dbReference type="SMART" id="SM00363"/>
    </source>
</evidence>
<gene>
    <name evidence="11" type="ORF">SAMN04487965_0361</name>
</gene>
<comment type="similarity">
    <text evidence="3 9">Belongs to the pseudouridine synthase RluA family.</text>
</comment>
<dbReference type="SUPFAM" id="SSF55174">
    <property type="entry name" value="Alpha-L RNA-binding motif"/>
    <property type="match status" value="1"/>
</dbReference>
<feature type="active site" evidence="7">
    <location>
        <position position="191"/>
    </location>
</feature>
<evidence type="ECO:0000256" key="9">
    <source>
        <dbReference type="RuleBase" id="RU362028"/>
    </source>
</evidence>
<protein>
    <recommendedName>
        <fullName evidence="9">Pseudouridine synthase</fullName>
        <ecNumber evidence="9">5.4.99.-</ecNumber>
    </recommendedName>
</protein>
<dbReference type="InterPro" id="IPR006225">
    <property type="entry name" value="PsdUridine_synth_RluC/D"/>
</dbReference>
<dbReference type="PANTHER" id="PTHR21600">
    <property type="entry name" value="MITOCHONDRIAL RNA PSEUDOURIDINE SYNTHASE"/>
    <property type="match status" value="1"/>
</dbReference>
<evidence type="ECO:0000256" key="7">
    <source>
        <dbReference type="PIRSR" id="PIRSR606225-1"/>
    </source>
</evidence>
<dbReference type="PANTHER" id="PTHR21600:SF92">
    <property type="entry name" value="RIBOSOMAL LARGE SUBUNIT PSEUDOURIDINE SYNTHASE C"/>
    <property type="match status" value="1"/>
</dbReference>
<proteinExistence type="inferred from homology"/>
<keyword evidence="12" id="KW-1185">Reference proteome</keyword>
<dbReference type="GO" id="GO:0000455">
    <property type="term" value="P:enzyme-directed rRNA pseudouridine synthesis"/>
    <property type="evidence" value="ECO:0007669"/>
    <property type="project" value="UniProtKB-ARBA"/>
</dbReference>
<dbReference type="Gene3D" id="3.30.2350.10">
    <property type="entry name" value="Pseudouridine synthase"/>
    <property type="match status" value="1"/>
</dbReference>
<dbReference type="SUPFAM" id="SSF55120">
    <property type="entry name" value="Pseudouridine synthase"/>
    <property type="match status" value="1"/>
</dbReference>
<evidence type="ECO:0000256" key="6">
    <source>
        <dbReference type="ARBA" id="ARBA00023235"/>
    </source>
</evidence>
<evidence type="ECO:0000256" key="1">
    <source>
        <dbReference type="ARBA" id="ARBA00000381"/>
    </source>
</evidence>
<dbReference type="AlphaFoldDB" id="A0A1M4V9I8"/>
<dbReference type="InterPro" id="IPR006145">
    <property type="entry name" value="PsdUridine_synth_RsuA/RluA"/>
</dbReference>
<dbReference type="InterPro" id="IPR006224">
    <property type="entry name" value="PsdUridine_synth_RluA-like_CS"/>
</dbReference>
<dbReference type="Pfam" id="PF00849">
    <property type="entry name" value="PseudoU_synth_2"/>
    <property type="match status" value="1"/>
</dbReference>
<dbReference type="InterPro" id="IPR002942">
    <property type="entry name" value="S4_RNA-bd"/>
</dbReference>
<dbReference type="InterPro" id="IPR020103">
    <property type="entry name" value="PsdUridine_synth_cat_dom_sf"/>
</dbReference>
<accession>A0A1M4V9I8</accession>
<keyword evidence="5 8" id="KW-0694">RNA-binding</keyword>
<evidence type="ECO:0000313" key="11">
    <source>
        <dbReference type="EMBL" id="SHE65550.1"/>
    </source>
</evidence>
<evidence type="ECO:0000256" key="5">
    <source>
        <dbReference type="ARBA" id="ARBA00022884"/>
    </source>
</evidence>
<dbReference type="CDD" id="cd02869">
    <property type="entry name" value="PseudoU_synth_RluA_like"/>
    <property type="match status" value="1"/>
</dbReference>
<dbReference type="PROSITE" id="PS01129">
    <property type="entry name" value="PSI_RLU"/>
    <property type="match status" value="1"/>
</dbReference>
<dbReference type="Proteomes" id="UP000184170">
    <property type="component" value="Unassembled WGS sequence"/>
</dbReference>
<dbReference type="CDD" id="cd00165">
    <property type="entry name" value="S4"/>
    <property type="match status" value="1"/>
</dbReference>
<reference evidence="12" key="1">
    <citation type="submission" date="2016-11" db="EMBL/GenBank/DDBJ databases">
        <authorList>
            <person name="Varghese N."/>
            <person name="Submissions S."/>
        </authorList>
    </citation>
    <scope>NUCLEOTIDE SEQUENCE [LARGE SCALE GENOMIC DNA]</scope>
    <source>
        <strain evidence="12">CGMCC 1.7063</strain>
    </source>
</reference>
<dbReference type="STRING" id="494016.SAMN04487965_0361"/>
<name>A0A1M4V9I8_9GAMM</name>